<feature type="region of interest" description="Disordered" evidence="1">
    <location>
        <begin position="1"/>
        <end position="47"/>
    </location>
</feature>
<dbReference type="RefSeq" id="XP_033769578.1">
    <property type="nucleotide sequence ID" value="XM_033913687.1"/>
</dbReference>
<feature type="compositionally biased region" description="Polar residues" evidence="1">
    <location>
        <begin position="1"/>
        <end position="12"/>
    </location>
</feature>
<evidence type="ECO:0000256" key="1">
    <source>
        <dbReference type="SAM" id="MobiDB-lite"/>
    </source>
</evidence>
<evidence type="ECO:0000259" key="2">
    <source>
        <dbReference type="Pfam" id="PF10453"/>
    </source>
</evidence>
<protein>
    <submittedName>
        <fullName evidence="3">Rsa1p</fullName>
    </submittedName>
</protein>
<feature type="domain" description="FMR1-interacting protein 1 conserved" evidence="2">
    <location>
        <begin position="226"/>
        <end position="274"/>
    </location>
</feature>
<dbReference type="Gene3D" id="6.10.250.1790">
    <property type="match status" value="1"/>
</dbReference>
<feature type="region of interest" description="Disordered" evidence="1">
    <location>
        <begin position="350"/>
        <end position="381"/>
    </location>
</feature>
<organism evidence="3">
    <name type="scientific">Saccharomyces paradoxus</name>
    <name type="common">Yeast</name>
    <name type="synonym">Saccharomyces douglasii</name>
    <dbReference type="NCBI Taxonomy" id="27291"/>
    <lineage>
        <taxon>Eukaryota</taxon>
        <taxon>Fungi</taxon>
        <taxon>Dikarya</taxon>
        <taxon>Ascomycota</taxon>
        <taxon>Saccharomycotina</taxon>
        <taxon>Saccharomycetes</taxon>
        <taxon>Saccharomycetales</taxon>
        <taxon>Saccharomycetaceae</taxon>
        <taxon>Saccharomyces</taxon>
    </lineage>
</organism>
<evidence type="ECO:0000313" key="3">
    <source>
        <dbReference type="RefSeq" id="XP_033769578.1"/>
    </source>
</evidence>
<dbReference type="Pfam" id="PF10453">
    <property type="entry name" value="NUFIP1"/>
    <property type="match status" value="1"/>
</dbReference>
<gene>
    <name evidence="3" type="primary">RSA1</name>
    <name evidence="3" type="ORF">SPAR_P00810</name>
</gene>
<name>A0A8B8V0S5_SACPA</name>
<reference evidence="3" key="4">
    <citation type="submission" date="2025-08" db="UniProtKB">
        <authorList>
            <consortium name="RefSeq"/>
        </authorList>
    </citation>
    <scope>IDENTIFICATION</scope>
    <source>
        <strain evidence="3">CBS432</strain>
    </source>
</reference>
<reference evidence="3" key="1">
    <citation type="journal article" date="2017" name="Nat. Genet.">
        <title>Contrasting evolutionary genome dynamics between domesticated and wild yeasts.</title>
        <authorList>
            <person name="Yue J.X."/>
            <person name="Li J."/>
            <person name="Aigrain L."/>
            <person name="Hallin J."/>
            <person name="Persson K."/>
            <person name="Oliver K."/>
            <person name="Bergstrom A."/>
            <person name="Coupland P."/>
            <person name="Warringer J."/>
            <person name="Lagomarsino M.C."/>
            <person name="Fischer G."/>
            <person name="Durbin R."/>
            <person name="Liti G."/>
        </authorList>
    </citation>
    <scope>NUCLEOTIDE SEQUENCE</scope>
    <source>
        <strain evidence="3">CBS432</strain>
    </source>
</reference>
<reference evidence="3" key="2">
    <citation type="submission" date="2020-01" db="EMBL/GenBank/DDBJ databases">
        <title>Population-level Yeast Reference Genomes.</title>
        <authorList>
            <person name="Yue J.-X."/>
        </authorList>
    </citation>
    <scope>NUCLEOTIDE SEQUENCE</scope>
    <source>
        <strain evidence="3">CBS432</strain>
    </source>
</reference>
<dbReference type="GeneID" id="54634023"/>
<feature type="compositionally biased region" description="Polar residues" evidence="1">
    <location>
        <begin position="372"/>
        <end position="381"/>
    </location>
</feature>
<dbReference type="KEGG" id="spao:SPAR_P00810"/>
<dbReference type="AlphaFoldDB" id="A0A8B8V0S5"/>
<accession>A0A8B8V0S5</accession>
<dbReference type="VEuPathDB" id="FungiDB:SPAR_P00810"/>
<feature type="compositionally biased region" description="Basic and acidic residues" evidence="1">
    <location>
        <begin position="31"/>
        <end position="40"/>
    </location>
</feature>
<proteinExistence type="predicted"/>
<sequence length="381" mass="43899">MNYNNFGNSNSDGHSRLPKPTYSGTLSDGYDESKTKRQKTESAFNGAYSPSLYLNSSHYENSWNTGYTPQLHPFTPHNQYFHPTPPSTQYNFSSPPDYTRNCIPPVNKNVPYSPAFNLSKRPSSYCESAQSLKDNNDYQRSINYEDIAISTAKERYLVVQEKGQKDKLMNEISLVPSSENQTSVKPAKIPRKDIRLANFSTKDEHNVGLDEEEDDEELESEGLGKVVLVPGTSIALITDEDVKKWREERKKMWLLKISNNKRKHMQDMGIKEDELKNQPSIFKESRKEKQFIQSIQNQVQRGNPKIDLNLKLIQREFANENSQLLDFISELGDAGLLEYELSQEEKDVLFGTSEDNNKNNYKPNYRNKKANLNRSNFPRNK</sequence>
<dbReference type="OrthoDB" id="273070at2759"/>
<dbReference type="InterPro" id="IPR019496">
    <property type="entry name" value="NUFIP1_cons_dom"/>
</dbReference>
<reference evidence="3" key="3">
    <citation type="submission" date="2025-07" db="EMBL/GenBank/DDBJ databases">
        <authorList>
            <consortium name="NCBI Genome Project"/>
        </authorList>
    </citation>
    <scope>NUCLEOTIDE SEQUENCE</scope>
    <source>
        <strain evidence="3">CBS432</strain>
    </source>
</reference>